<dbReference type="EMBL" id="NMUH01000384">
    <property type="protein sequence ID" value="MQL78125.1"/>
    <property type="molecule type" value="Genomic_DNA"/>
</dbReference>
<dbReference type="InterPro" id="IPR011989">
    <property type="entry name" value="ARM-like"/>
</dbReference>
<reference evidence="5" key="1">
    <citation type="submission" date="2017-07" db="EMBL/GenBank/DDBJ databases">
        <title>Taro Niue Genome Assembly and Annotation.</title>
        <authorList>
            <person name="Atibalentja N."/>
            <person name="Keating K."/>
            <person name="Fields C.J."/>
        </authorList>
    </citation>
    <scope>NUCLEOTIDE SEQUENCE</scope>
    <source>
        <strain evidence="5">Niue_2</strain>
        <tissue evidence="5">Leaf</tissue>
    </source>
</reference>
<feature type="repeat" description="Pumilio" evidence="3">
    <location>
        <begin position="584"/>
        <end position="620"/>
    </location>
</feature>
<feature type="domain" description="PUM-HD" evidence="4">
    <location>
        <begin position="397"/>
        <end position="635"/>
    </location>
</feature>
<evidence type="ECO:0000313" key="5">
    <source>
        <dbReference type="EMBL" id="MQL78125.1"/>
    </source>
</evidence>
<evidence type="ECO:0000259" key="4">
    <source>
        <dbReference type="PROSITE" id="PS50303"/>
    </source>
</evidence>
<feature type="repeat" description="Pumilio" evidence="3">
    <location>
        <begin position="421"/>
        <end position="456"/>
    </location>
</feature>
<evidence type="ECO:0000256" key="1">
    <source>
        <dbReference type="ARBA" id="ARBA00022737"/>
    </source>
</evidence>
<dbReference type="SUPFAM" id="SSF48371">
    <property type="entry name" value="ARM repeat"/>
    <property type="match status" value="1"/>
</dbReference>
<protein>
    <recommendedName>
        <fullName evidence="4">PUM-HD domain-containing protein</fullName>
    </recommendedName>
</protein>
<dbReference type="InterPro" id="IPR033133">
    <property type="entry name" value="PUM-HD"/>
</dbReference>
<dbReference type="PROSITE" id="PS50302">
    <property type="entry name" value="PUM"/>
    <property type="match status" value="5"/>
</dbReference>
<dbReference type="Proteomes" id="UP000652761">
    <property type="component" value="Unassembled WGS sequence"/>
</dbReference>
<dbReference type="AlphaFoldDB" id="A0A843U3X1"/>
<dbReference type="Gene3D" id="1.25.10.10">
    <property type="entry name" value="Leucine-rich Repeat Variant"/>
    <property type="match status" value="1"/>
</dbReference>
<organism evidence="5 6">
    <name type="scientific">Colocasia esculenta</name>
    <name type="common">Wild taro</name>
    <name type="synonym">Arum esculentum</name>
    <dbReference type="NCBI Taxonomy" id="4460"/>
    <lineage>
        <taxon>Eukaryota</taxon>
        <taxon>Viridiplantae</taxon>
        <taxon>Streptophyta</taxon>
        <taxon>Embryophyta</taxon>
        <taxon>Tracheophyta</taxon>
        <taxon>Spermatophyta</taxon>
        <taxon>Magnoliopsida</taxon>
        <taxon>Liliopsida</taxon>
        <taxon>Araceae</taxon>
        <taxon>Aroideae</taxon>
        <taxon>Colocasieae</taxon>
        <taxon>Colocasia</taxon>
    </lineage>
</organism>
<keyword evidence="6" id="KW-1185">Reference proteome</keyword>
<feature type="non-terminal residue" evidence="5">
    <location>
        <position position="1"/>
    </location>
</feature>
<dbReference type="PANTHER" id="PTHR12537:SF13">
    <property type="entry name" value="PUMILIO HOMOLOGY DOMAIN FAMILY MEMBER 4"/>
    <property type="match status" value="1"/>
</dbReference>
<feature type="repeat" description="Pumilio" evidence="3">
    <location>
        <begin position="496"/>
        <end position="532"/>
    </location>
</feature>
<evidence type="ECO:0000313" key="6">
    <source>
        <dbReference type="Proteomes" id="UP000652761"/>
    </source>
</evidence>
<feature type="repeat" description="Pumilio" evidence="3">
    <location>
        <begin position="533"/>
        <end position="568"/>
    </location>
</feature>
<dbReference type="OrthoDB" id="668540at2759"/>
<proteinExistence type="predicted"/>
<keyword evidence="1" id="KW-0677">Repeat</keyword>
<dbReference type="InterPro" id="IPR016024">
    <property type="entry name" value="ARM-type_fold"/>
</dbReference>
<dbReference type="PROSITE" id="PS50303">
    <property type="entry name" value="PUM_HD"/>
    <property type="match status" value="1"/>
</dbReference>
<dbReference type="GO" id="GO:0005737">
    <property type="term" value="C:cytoplasm"/>
    <property type="evidence" value="ECO:0007669"/>
    <property type="project" value="TreeGrafter"/>
</dbReference>
<name>A0A843U3X1_COLES</name>
<keyword evidence="2" id="KW-0810">Translation regulation</keyword>
<dbReference type="InterPro" id="IPR001313">
    <property type="entry name" value="Pumilio_RNA-bd_rpt"/>
</dbReference>
<dbReference type="GO" id="GO:0006417">
    <property type="term" value="P:regulation of translation"/>
    <property type="evidence" value="ECO:0007669"/>
    <property type="project" value="UniProtKB-KW"/>
</dbReference>
<sequence>VVCGGSVLLGSRKGIPEGTEMEMPIVETPHEAPHLLRNQQCLREQQRRLAVEQQREHLHGRCRLDDGRAQGGSPHQTHSSRLPILEMYAGGGGIDRDSASSPLGRRNAAAVGIPAEGEGVLPYYSWGYGAPGSITGIEQREELGFLDRLRSLRIGDERVLATTTGLKNNPVDPCGIWSRGGDESFEDVLLNRPSLLLRNPVSLSDQEKQVSSSAQLHRHLTSNWLRPCPLPDGLCSESINLLSDDGTWGDLPLQRDIGLGGNRYQAAAQVVDPLFSAETTKAIDELLTSQTKTMGCSEHFDASALPILPQKLLLSPPSGISVLSQQKGLSSNSYNLQSASPVRNAQGIKALGCDDSFIIQGSQLRCLATSNGCGFQRERKRTHTNGRFNSDGPSLTNMDNFLIRGAQYLPILIPKFQSLMDIRGSMFLAAKDQYGCRFLQRKFDEGTVQEREMIFSEIIDHVPELMVNPFGNYLMQKVLDVCTEDERLEIILVLTKDPTELVRISLNMHGTRAVQRLIETLKNNKQIAAVISALQPGFLSLIKDANGNHVIQRCLQYFSYEDSEVYIFVVWTFIKMAFMQFIFEAAARHSVDIARHRHGCCVLQRCIAHSTGQHQVKLLTSVSRNGLILAQDAYG</sequence>
<dbReference type="SMART" id="SM00025">
    <property type="entry name" value="Pumilio"/>
    <property type="match status" value="5"/>
</dbReference>
<accession>A0A843U3X1</accession>
<evidence type="ECO:0000256" key="3">
    <source>
        <dbReference type="PROSITE-ProRule" id="PRU00317"/>
    </source>
</evidence>
<evidence type="ECO:0000256" key="2">
    <source>
        <dbReference type="ARBA" id="ARBA00022845"/>
    </source>
</evidence>
<dbReference type="GO" id="GO:0003729">
    <property type="term" value="F:mRNA binding"/>
    <property type="evidence" value="ECO:0007669"/>
    <property type="project" value="TreeGrafter"/>
</dbReference>
<dbReference type="PANTHER" id="PTHR12537">
    <property type="entry name" value="RNA BINDING PROTEIN PUMILIO-RELATED"/>
    <property type="match status" value="1"/>
</dbReference>
<comment type="caution">
    <text evidence="5">The sequence shown here is derived from an EMBL/GenBank/DDBJ whole genome shotgun (WGS) entry which is preliminary data.</text>
</comment>
<feature type="repeat" description="Pumilio" evidence="3">
    <location>
        <begin position="457"/>
        <end position="493"/>
    </location>
</feature>
<gene>
    <name evidence="5" type="ORF">Taro_010564</name>
</gene>
<dbReference type="Pfam" id="PF00806">
    <property type="entry name" value="PUF"/>
    <property type="match status" value="5"/>
</dbReference>